<keyword evidence="1" id="KW-0963">Cytoplasm</keyword>
<dbReference type="InterPro" id="IPR013108">
    <property type="entry name" value="Amidohydro_3"/>
</dbReference>
<accession>A0ABY7LPV5</accession>
<keyword evidence="2" id="KW-0479">Metal-binding</keyword>
<gene>
    <name evidence="5" type="ORF">O3303_02595</name>
</gene>
<proteinExistence type="predicted"/>
<evidence type="ECO:0000256" key="2">
    <source>
        <dbReference type="ARBA" id="ARBA00022723"/>
    </source>
</evidence>
<dbReference type="SUPFAM" id="SSF51338">
    <property type="entry name" value="Composite domain of metallo-dependent hydrolases"/>
    <property type="match status" value="1"/>
</dbReference>
<dbReference type="Proteomes" id="UP001211005">
    <property type="component" value="Chromosome"/>
</dbReference>
<reference evidence="5 6" key="1">
    <citation type="submission" date="2022-12" db="EMBL/GenBank/DDBJ databases">
        <title>Hymenobacter canadensis sp. nov. isolated from lake water of the Cambridge Bay, Canada.</title>
        <authorList>
            <person name="Kim W.H."/>
            <person name="Lee Y.M."/>
        </authorList>
    </citation>
    <scope>NUCLEOTIDE SEQUENCE [LARGE SCALE GENOMIC DNA]</scope>
    <source>
        <strain evidence="5 6">PAMC 29467</strain>
    </source>
</reference>
<dbReference type="InterPro" id="IPR011059">
    <property type="entry name" value="Metal-dep_hydrolase_composite"/>
</dbReference>
<name>A0ABY7LPV5_9BACT</name>
<protein>
    <submittedName>
        <fullName evidence="5">Amidohydrolase family protein</fullName>
    </submittedName>
</protein>
<dbReference type="Pfam" id="PF07969">
    <property type="entry name" value="Amidohydro_3"/>
    <property type="match status" value="1"/>
</dbReference>
<dbReference type="Gene3D" id="2.30.40.10">
    <property type="entry name" value="Urease, subunit C, domain 1"/>
    <property type="match status" value="1"/>
</dbReference>
<feature type="domain" description="Amidohydrolase 3" evidence="4">
    <location>
        <begin position="8"/>
        <end position="70"/>
    </location>
</feature>
<dbReference type="InterPro" id="IPR005920">
    <property type="entry name" value="HutI"/>
</dbReference>
<evidence type="ECO:0000313" key="6">
    <source>
        <dbReference type="Proteomes" id="UP001211005"/>
    </source>
</evidence>
<dbReference type="RefSeq" id="WP_269560510.1">
    <property type="nucleotide sequence ID" value="NZ_CP114767.1"/>
</dbReference>
<organism evidence="5 6">
    <name type="scientific">Hymenobacter canadensis</name>
    <dbReference type="NCBI Taxonomy" id="2999067"/>
    <lineage>
        <taxon>Bacteria</taxon>
        <taxon>Pseudomonadati</taxon>
        <taxon>Bacteroidota</taxon>
        <taxon>Cytophagia</taxon>
        <taxon>Cytophagales</taxon>
        <taxon>Hymenobacteraceae</taxon>
        <taxon>Hymenobacter</taxon>
    </lineage>
</organism>
<evidence type="ECO:0000256" key="1">
    <source>
        <dbReference type="ARBA" id="ARBA00022490"/>
    </source>
</evidence>
<dbReference type="Gene3D" id="3.20.20.140">
    <property type="entry name" value="Metal-dependent hydrolases"/>
    <property type="match status" value="1"/>
</dbReference>
<evidence type="ECO:0000313" key="5">
    <source>
        <dbReference type="EMBL" id="WBA42456.1"/>
    </source>
</evidence>
<keyword evidence="3" id="KW-0378">Hydrolase</keyword>
<dbReference type="EMBL" id="CP114767">
    <property type="protein sequence ID" value="WBA42456.1"/>
    <property type="molecule type" value="Genomic_DNA"/>
</dbReference>
<evidence type="ECO:0000256" key="3">
    <source>
        <dbReference type="ARBA" id="ARBA00022801"/>
    </source>
</evidence>
<evidence type="ECO:0000259" key="4">
    <source>
        <dbReference type="Pfam" id="PF07969"/>
    </source>
</evidence>
<dbReference type="PANTHER" id="PTHR42752:SF1">
    <property type="entry name" value="IMIDAZOLONEPROPIONASE-RELATED"/>
    <property type="match status" value="1"/>
</dbReference>
<dbReference type="PANTHER" id="PTHR42752">
    <property type="entry name" value="IMIDAZOLONEPROPIONASE"/>
    <property type="match status" value="1"/>
</dbReference>
<sequence length="72" mass="7860">MACLKMGLTPHEALAAVTINAAWAIGQQQHCGSLEPGKRADLLVLDVRNYEEIPHWLGEKPVRSVVLSGQLQ</sequence>
<keyword evidence="6" id="KW-1185">Reference proteome</keyword>